<evidence type="ECO:0000313" key="1">
    <source>
        <dbReference type="EMBL" id="KAF3090183.1"/>
    </source>
</evidence>
<dbReference type="AlphaFoldDB" id="A0A7C8NC87"/>
<dbReference type="Proteomes" id="UP000475325">
    <property type="component" value="Unassembled WGS sequence"/>
</dbReference>
<evidence type="ECO:0000313" key="2">
    <source>
        <dbReference type="Proteomes" id="UP000475325"/>
    </source>
</evidence>
<organism evidence="1 2">
    <name type="scientific">Orbilia oligospora</name>
    <name type="common">Nematode-trapping fungus</name>
    <name type="synonym">Arthrobotrys oligospora</name>
    <dbReference type="NCBI Taxonomy" id="2813651"/>
    <lineage>
        <taxon>Eukaryota</taxon>
        <taxon>Fungi</taxon>
        <taxon>Dikarya</taxon>
        <taxon>Ascomycota</taxon>
        <taxon>Pezizomycotina</taxon>
        <taxon>Orbiliomycetes</taxon>
        <taxon>Orbiliales</taxon>
        <taxon>Orbiliaceae</taxon>
        <taxon>Orbilia</taxon>
    </lineage>
</organism>
<sequence length="120" mass="13670">MRECNKRNILRKAAKDPRKVKSATPAHTPQQIKITRPLHVCTKNIYHSILQRHGFQRPLGANHTCDTSREDGFCGILCKGPFSLKLQYYIDEKSELLAIGSIITIRISAINSNFLWPGWP</sequence>
<proteinExistence type="predicted"/>
<gene>
    <name evidence="1" type="ORF">TWF102_009399</name>
</gene>
<comment type="caution">
    <text evidence="1">The sequence shown here is derived from an EMBL/GenBank/DDBJ whole genome shotgun (WGS) entry which is preliminary data.</text>
</comment>
<dbReference type="EMBL" id="WIQW01000062">
    <property type="protein sequence ID" value="KAF3090183.1"/>
    <property type="molecule type" value="Genomic_DNA"/>
</dbReference>
<accession>A0A7C8NC87</accession>
<reference evidence="1 2" key="1">
    <citation type="submission" date="2019-06" db="EMBL/GenBank/DDBJ databases">
        <authorList>
            <person name="Palmer J.M."/>
        </authorList>
    </citation>
    <scope>NUCLEOTIDE SEQUENCE [LARGE SCALE GENOMIC DNA]</scope>
    <source>
        <strain evidence="1 2">TWF102</strain>
    </source>
</reference>
<protein>
    <submittedName>
        <fullName evidence="1">Uncharacterized protein</fullName>
    </submittedName>
</protein>
<name>A0A7C8NC87_ORBOL</name>